<evidence type="ECO:0000256" key="1">
    <source>
        <dbReference type="ARBA" id="ARBA00022679"/>
    </source>
</evidence>
<name>A0A6H0UQ99_9LACT</name>
<dbReference type="Proteomes" id="UP000501945">
    <property type="component" value="Chromosome"/>
</dbReference>
<dbReference type="AlphaFoldDB" id="A0A6H0UQ99"/>
<dbReference type="RefSeq" id="WP_167838325.1">
    <property type="nucleotide sequence ID" value="NZ_CBCPKB010000003.1"/>
</dbReference>
<protein>
    <submittedName>
        <fullName evidence="5">GNAT family N-acetyltransferase</fullName>
    </submittedName>
</protein>
<proteinExistence type="predicted"/>
<accession>A0A6H0UQ99</accession>
<keyword evidence="1 4" id="KW-0808">Transferase</keyword>
<organism evidence="5 6">
    <name type="scientific">Pseudolactococcus raffinolactis</name>
    <dbReference type="NCBI Taxonomy" id="1366"/>
    <lineage>
        <taxon>Bacteria</taxon>
        <taxon>Bacillati</taxon>
        <taxon>Bacillota</taxon>
        <taxon>Bacilli</taxon>
        <taxon>Lactobacillales</taxon>
        <taxon>Streptococcaceae</taxon>
        <taxon>Pseudolactococcus</taxon>
    </lineage>
</organism>
<dbReference type="Proteomes" id="UP000501558">
    <property type="component" value="Chromosome"/>
</dbReference>
<dbReference type="EMBL" id="CP047628">
    <property type="protein sequence ID" value="QIW57549.1"/>
    <property type="molecule type" value="Genomic_DNA"/>
</dbReference>
<dbReference type="InterPro" id="IPR016181">
    <property type="entry name" value="Acyl_CoA_acyltransferase"/>
</dbReference>
<dbReference type="EMBL" id="CP047616">
    <property type="protein sequence ID" value="QIW53007.1"/>
    <property type="molecule type" value="Genomic_DNA"/>
</dbReference>
<dbReference type="PROSITE" id="PS51186">
    <property type="entry name" value="GNAT"/>
    <property type="match status" value="1"/>
</dbReference>
<dbReference type="InterPro" id="IPR050832">
    <property type="entry name" value="Bact_Acetyltransf"/>
</dbReference>
<dbReference type="PANTHER" id="PTHR43877">
    <property type="entry name" value="AMINOALKYLPHOSPHONATE N-ACETYLTRANSFERASE-RELATED-RELATED"/>
    <property type="match status" value="1"/>
</dbReference>
<dbReference type="GO" id="GO:0016747">
    <property type="term" value="F:acyltransferase activity, transferring groups other than amino-acyl groups"/>
    <property type="evidence" value="ECO:0007669"/>
    <property type="project" value="InterPro"/>
</dbReference>
<dbReference type="PANTHER" id="PTHR43877:SF2">
    <property type="entry name" value="AMINOALKYLPHOSPHONATE N-ACETYLTRANSFERASE-RELATED"/>
    <property type="match status" value="1"/>
</dbReference>
<keyword evidence="6" id="KW-1185">Reference proteome</keyword>
<reference evidence="6 7" key="1">
    <citation type="submission" date="2019-12" db="EMBL/GenBank/DDBJ databases">
        <title>Whole genome sequences of Lactococcus raffinolactis strains isolated from sewage.</title>
        <authorList>
            <person name="Ybazeta G."/>
            <person name="Ross M."/>
            <person name="Brabant-Kirwan D."/>
            <person name="Saleh M."/>
            <person name="Dillon J.A."/>
            <person name="Splinter K."/>
            <person name="Nokhbeh R."/>
        </authorList>
    </citation>
    <scope>NUCLEOTIDE SEQUENCE [LARGE SCALE GENOMIC DNA]</scope>
    <source>
        <strain evidence="5 6">Lr_19_14</strain>
        <strain evidence="4 7">Lr_19_5</strain>
    </source>
</reference>
<dbReference type="Gene3D" id="3.40.630.30">
    <property type="match status" value="1"/>
</dbReference>
<dbReference type="SUPFAM" id="SSF55729">
    <property type="entry name" value="Acyl-CoA N-acyltransferases (Nat)"/>
    <property type="match status" value="1"/>
</dbReference>
<sequence>MIDVRKARLEDHAMIYRLGQEALGYEIDQEFSQSRLAAVLSKPANQIFVAFVDGEPAGYIHVQDYDVTYAIPYKNILGLAVFDQFQRQGVGKVLIEAAEDFARADGAAGIRLNSGEGRHGAHLFYEAAGYERVKSQVNFRKAF</sequence>
<evidence type="ECO:0000313" key="7">
    <source>
        <dbReference type="Proteomes" id="UP000501945"/>
    </source>
</evidence>
<dbReference type="InterPro" id="IPR000182">
    <property type="entry name" value="GNAT_dom"/>
</dbReference>
<evidence type="ECO:0000256" key="2">
    <source>
        <dbReference type="ARBA" id="ARBA00023315"/>
    </source>
</evidence>
<evidence type="ECO:0000313" key="4">
    <source>
        <dbReference type="EMBL" id="QIW53007.1"/>
    </source>
</evidence>
<evidence type="ECO:0000259" key="3">
    <source>
        <dbReference type="PROSITE" id="PS51186"/>
    </source>
</evidence>
<dbReference type="Pfam" id="PF00583">
    <property type="entry name" value="Acetyltransf_1"/>
    <property type="match status" value="1"/>
</dbReference>
<dbReference type="CDD" id="cd04301">
    <property type="entry name" value="NAT_SF"/>
    <property type="match status" value="1"/>
</dbReference>
<evidence type="ECO:0000313" key="6">
    <source>
        <dbReference type="Proteomes" id="UP000501558"/>
    </source>
</evidence>
<keyword evidence="2" id="KW-0012">Acyltransferase</keyword>
<gene>
    <name evidence="5" type="ORF">GU334_00870</name>
    <name evidence="4" type="ORF">GU336_01920</name>
</gene>
<feature type="domain" description="N-acetyltransferase" evidence="3">
    <location>
        <begin position="2"/>
        <end position="143"/>
    </location>
</feature>
<evidence type="ECO:0000313" key="5">
    <source>
        <dbReference type="EMBL" id="QIW57549.1"/>
    </source>
</evidence>